<dbReference type="Gene3D" id="3.40.50.2020">
    <property type="match status" value="1"/>
</dbReference>
<dbReference type="InterPro" id="IPR000836">
    <property type="entry name" value="PRTase_dom"/>
</dbReference>
<reference evidence="17 18" key="1">
    <citation type="submission" date="2018-02" db="EMBL/GenBank/DDBJ databases">
        <title>Mycoplasma marinum and Mycoplasma todarodis sp. nov., moderately halophilic and psychrotolerant mycoplasmas isolated from cephalopods.</title>
        <authorList>
            <person name="Viver T."/>
        </authorList>
    </citation>
    <scope>NUCLEOTIDE SEQUENCE [LARGE SCALE GENOMIC DNA]</scope>
    <source>
        <strain evidence="17 18">PE</strain>
    </source>
</reference>
<proteinExistence type="inferred from homology"/>
<dbReference type="GO" id="GO:0004845">
    <property type="term" value="F:uracil phosphoribosyltransferase activity"/>
    <property type="evidence" value="ECO:0007669"/>
    <property type="project" value="UniProtKB-UniRule"/>
</dbReference>
<dbReference type="InterPro" id="IPR050054">
    <property type="entry name" value="UPRTase/APRTase"/>
</dbReference>
<dbReference type="CDD" id="cd06223">
    <property type="entry name" value="PRTases_typeI"/>
    <property type="match status" value="1"/>
</dbReference>
<dbReference type="GO" id="GO:0000287">
    <property type="term" value="F:magnesium ion binding"/>
    <property type="evidence" value="ECO:0007669"/>
    <property type="project" value="UniProtKB-UniRule"/>
</dbReference>
<dbReference type="InterPro" id="IPR005765">
    <property type="entry name" value="UPRT"/>
</dbReference>
<dbReference type="HAMAP" id="MF_01218_B">
    <property type="entry name" value="Upp_B"/>
    <property type="match status" value="1"/>
</dbReference>
<dbReference type="FunFam" id="3.40.50.2020:FF:000003">
    <property type="entry name" value="Uracil phosphoribosyltransferase"/>
    <property type="match status" value="1"/>
</dbReference>
<evidence type="ECO:0000256" key="9">
    <source>
        <dbReference type="ARBA" id="ARBA00023134"/>
    </source>
</evidence>
<evidence type="ECO:0000256" key="8">
    <source>
        <dbReference type="ARBA" id="ARBA00022842"/>
    </source>
</evidence>
<feature type="binding site" evidence="15">
    <location>
        <begin position="129"/>
        <end position="137"/>
    </location>
    <ligand>
        <name>5-phospho-alpha-D-ribose 1-diphosphate</name>
        <dbReference type="ChEBI" id="CHEBI:58017"/>
    </ligand>
</feature>
<keyword evidence="8 15" id="KW-0460">Magnesium</keyword>
<keyword evidence="4 15" id="KW-0021">Allosteric enzyme</keyword>
<comment type="catalytic activity">
    <reaction evidence="11 15">
        <text>UMP + diphosphate = 5-phospho-alpha-D-ribose 1-diphosphate + uracil</text>
        <dbReference type="Rhea" id="RHEA:13017"/>
        <dbReference type="ChEBI" id="CHEBI:17568"/>
        <dbReference type="ChEBI" id="CHEBI:33019"/>
        <dbReference type="ChEBI" id="CHEBI:57865"/>
        <dbReference type="ChEBI" id="CHEBI:58017"/>
        <dbReference type="EC" id="2.4.2.9"/>
    </reaction>
</comment>
<evidence type="ECO:0000256" key="10">
    <source>
        <dbReference type="ARBA" id="ARBA00031082"/>
    </source>
</evidence>
<evidence type="ECO:0000256" key="6">
    <source>
        <dbReference type="ARBA" id="ARBA00022679"/>
    </source>
</evidence>
<sequence length="207" mass="22962">MVKVLSHPLIEQKLTKMRSKECSSLQFRKNLNQIASLMTYEILLDYKMKSREVQTPTGATAKGCDFDKEIVIVPILRAGLGMVQGIEELVPQARIGHIGLYRDEETFEAVEYFYKMPAVAKDSRMLVVDPMLATGISASDTIARLKKDGFTDITLVCLVGVQEGLDKIAELHPKVNVFLAALDPVLNDKKYIMPGLGDAGDRIFGTK</sequence>
<dbReference type="GO" id="GO:0005737">
    <property type="term" value="C:cytoplasm"/>
    <property type="evidence" value="ECO:0007669"/>
    <property type="project" value="UniProtKB-ARBA"/>
</dbReference>
<keyword evidence="18" id="KW-1185">Reference proteome</keyword>
<dbReference type="Proteomes" id="UP000294192">
    <property type="component" value="Unassembled WGS sequence"/>
</dbReference>
<evidence type="ECO:0000256" key="2">
    <source>
        <dbReference type="ARBA" id="ARBA00009516"/>
    </source>
</evidence>
<keyword evidence="6 15" id="KW-0808">Transferase</keyword>
<comment type="activity regulation">
    <text evidence="15">Allosterically activated by GTP.</text>
</comment>
<comment type="caution">
    <text evidence="17">The sequence shown here is derived from an EMBL/GenBank/DDBJ whole genome shotgun (WGS) entry which is preliminary data.</text>
</comment>
<dbReference type="InterPro" id="IPR029057">
    <property type="entry name" value="PRTase-like"/>
</dbReference>
<comment type="pathway">
    <text evidence="1 15">Pyrimidine metabolism; UMP biosynthesis via salvage pathway; UMP from uracil: step 1/1.</text>
</comment>
<dbReference type="UniPathway" id="UPA00574">
    <property type="reaction ID" value="UER00636"/>
</dbReference>
<feature type="domain" description="Phosphoribosyltransferase" evidence="16">
    <location>
        <begin position="4"/>
        <end position="206"/>
    </location>
</feature>
<name>A0A4R0XW18_9MOLU</name>
<dbReference type="RefSeq" id="WP_131598212.1">
    <property type="nucleotide sequence ID" value="NZ_PSZO01000001.1"/>
</dbReference>
<keyword evidence="5 15" id="KW-0328">Glycosyltransferase</keyword>
<evidence type="ECO:0000313" key="17">
    <source>
        <dbReference type="EMBL" id="TCG12007.1"/>
    </source>
</evidence>
<dbReference type="EC" id="2.4.2.9" evidence="3 15"/>
<dbReference type="Pfam" id="PF14681">
    <property type="entry name" value="UPRTase"/>
    <property type="match status" value="1"/>
</dbReference>
<protein>
    <recommendedName>
        <fullName evidence="13 15">Uracil phosphoribosyltransferase</fullName>
        <ecNumber evidence="3 15">2.4.2.9</ecNumber>
    </recommendedName>
    <alternativeName>
        <fullName evidence="10 15">UMP pyrophosphorylase</fullName>
    </alternativeName>
    <alternativeName>
        <fullName evidence="14 15">UPRTase</fullName>
    </alternativeName>
</protein>
<organism evidence="17 18">
    <name type="scientific">Mycoplasma marinum</name>
    <dbReference type="NCBI Taxonomy" id="1937190"/>
    <lineage>
        <taxon>Bacteria</taxon>
        <taxon>Bacillati</taxon>
        <taxon>Mycoplasmatota</taxon>
        <taxon>Mollicutes</taxon>
        <taxon>Mycoplasmataceae</taxon>
        <taxon>Mycoplasma</taxon>
    </lineage>
</organism>
<evidence type="ECO:0000256" key="12">
    <source>
        <dbReference type="ARBA" id="ARBA00056901"/>
    </source>
</evidence>
<dbReference type="PANTHER" id="PTHR32315:SF4">
    <property type="entry name" value="URACIL PHOSPHORIBOSYLTRANSFERASE, CHLOROPLASTIC"/>
    <property type="match status" value="1"/>
</dbReference>
<evidence type="ECO:0000256" key="5">
    <source>
        <dbReference type="ARBA" id="ARBA00022676"/>
    </source>
</evidence>
<dbReference type="GO" id="GO:0005525">
    <property type="term" value="F:GTP binding"/>
    <property type="evidence" value="ECO:0007669"/>
    <property type="project" value="UniProtKB-KW"/>
</dbReference>
<feature type="binding site" evidence="15">
    <location>
        <position position="77"/>
    </location>
    <ligand>
        <name>5-phospho-alpha-D-ribose 1-diphosphate</name>
        <dbReference type="ChEBI" id="CHEBI:58017"/>
    </ligand>
</feature>
<feature type="binding site" evidence="15">
    <location>
        <position position="198"/>
    </location>
    <ligand>
        <name>5-phospho-alpha-D-ribose 1-diphosphate</name>
        <dbReference type="ChEBI" id="CHEBI:58017"/>
    </ligand>
</feature>
<keyword evidence="9 15" id="KW-0342">GTP-binding</keyword>
<evidence type="ECO:0000256" key="3">
    <source>
        <dbReference type="ARBA" id="ARBA00011894"/>
    </source>
</evidence>
<dbReference type="NCBIfam" id="TIGR01091">
    <property type="entry name" value="upp"/>
    <property type="match status" value="1"/>
</dbReference>
<accession>A0A4R0XW18</accession>
<dbReference type="EMBL" id="PSZO01000001">
    <property type="protein sequence ID" value="TCG12007.1"/>
    <property type="molecule type" value="Genomic_DNA"/>
</dbReference>
<comment type="cofactor">
    <cofactor evidence="15">
        <name>Mg(2+)</name>
        <dbReference type="ChEBI" id="CHEBI:18420"/>
    </cofactor>
    <text evidence="15">Binds 1 Mg(2+) ion per subunit. The magnesium is bound as Mg-PRPP.</text>
</comment>
<dbReference type="GO" id="GO:0006223">
    <property type="term" value="P:uracil salvage"/>
    <property type="evidence" value="ECO:0007669"/>
    <property type="project" value="InterPro"/>
</dbReference>
<feature type="binding site" evidence="15">
    <location>
        <begin position="197"/>
        <end position="199"/>
    </location>
    <ligand>
        <name>uracil</name>
        <dbReference type="ChEBI" id="CHEBI:17568"/>
    </ligand>
</feature>
<evidence type="ECO:0000259" key="16">
    <source>
        <dbReference type="Pfam" id="PF14681"/>
    </source>
</evidence>
<dbReference type="SUPFAM" id="SSF53271">
    <property type="entry name" value="PRTase-like"/>
    <property type="match status" value="1"/>
</dbReference>
<evidence type="ECO:0000256" key="1">
    <source>
        <dbReference type="ARBA" id="ARBA00005180"/>
    </source>
</evidence>
<feature type="binding site" evidence="15">
    <location>
        <position position="102"/>
    </location>
    <ligand>
        <name>5-phospho-alpha-D-ribose 1-diphosphate</name>
        <dbReference type="ChEBI" id="CHEBI:58017"/>
    </ligand>
</feature>
<comment type="function">
    <text evidence="12 15">Catalyzes the conversion of uracil and 5-phospho-alpha-D-ribose 1-diphosphate (PRPP) to UMP and diphosphate.</text>
</comment>
<feature type="binding site" evidence="15">
    <location>
        <position position="192"/>
    </location>
    <ligand>
        <name>uracil</name>
        <dbReference type="ChEBI" id="CHEBI:17568"/>
    </ligand>
</feature>
<dbReference type="GO" id="GO:0044206">
    <property type="term" value="P:UMP salvage"/>
    <property type="evidence" value="ECO:0007669"/>
    <property type="project" value="UniProtKB-UniRule"/>
</dbReference>
<evidence type="ECO:0000256" key="7">
    <source>
        <dbReference type="ARBA" id="ARBA00022741"/>
    </source>
</evidence>
<evidence type="ECO:0000256" key="11">
    <source>
        <dbReference type="ARBA" id="ARBA00052919"/>
    </source>
</evidence>
<keyword evidence="7 15" id="KW-0547">Nucleotide-binding</keyword>
<dbReference type="PANTHER" id="PTHR32315">
    <property type="entry name" value="ADENINE PHOSPHORIBOSYLTRANSFERASE"/>
    <property type="match status" value="1"/>
</dbReference>
<evidence type="ECO:0000256" key="15">
    <source>
        <dbReference type="HAMAP-Rule" id="MF_01218"/>
    </source>
</evidence>
<dbReference type="OrthoDB" id="9781675at2"/>
<dbReference type="InterPro" id="IPR034332">
    <property type="entry name" value="Upp_B"/>
</dbReference>
<evidence type="ECO:0000313" key="18">
    <source>
        <dbReference type="Proteomes" id="UP000294192"/>
    </source>
</evidence>
<dbReference type="NCBIfam" id="NF001097">
    <property type="entry name" value="PRK00129.1"/>
    <property type="match status" value="1"/>
</dbReference>
<evidence type="ECO:0000256" key="14">
    <source>
        <dbReference type="ARBA" id="ARBA00079807"/>
    </source>
</evidence>
<dbReference type="AlphaFoldDB" id="A0A4R0XW18"/>
<evidence type="ECO:0000256" key="4">
    <source>
        <dbReference type="ARBA" id="ARBA00022533"/>
    </source>
</evidence>
<comment type="similarity">
    <text evidence="2 15">Belongs to the UPRTase family.</text>
</comment>
<gene>
    <name evidence="15" type="primary">upp</name>
    <name evidence="17" type="ORF">C4B24_00135</name>
</gene>
<evidence type="ECO:0000256" key="13">
    <source>
        <dbReference type="ARBA" id="ARBA00072146"/>
    </source>
</evidence>